<evidence type="ECO:0000313" key="2">
    <source>
        <dbReference type="EMBL" id="KUO95675.1"/>
    </source>
</evidence>
<sequence length="92" mass="9805">MNAETWVTWTSLQTVAGESMAVLLLVEFLKDIPPIKSVPTRLLALLVGIILIAVIHLPQTPAQGLLDLLNGILVGSTAVGGWHVINVTNKKA</sequence>
<proteinExistence type="predicted"/>
<evidence type="ECO:0000313" key="3">
    <source>
        <dbReference type="Proteomes" id="UP000053557"/>
    </source>
</evidence>
<organism evidence="2 3">
    <name type="scientific">Ferroacidibacillus organovorans</name>
    <dbReference type="NCBI Taxonomy" id="1765683"/>
    <lineage>
        <taxon>Bacteria</taxon>
        <taxon>Bacillati</taxon>
        <taxon>Bacillota</taxon>
        <taxon>Bacilli</taxon>
        <taxon>Bacillales</taxon>
        <taxon>Alicyclobacillaceae</taxon>
        <taxon>Ferroacidibacillus</taxon>
    </lineage>
</organism>
<name>A0A117SXL0_9BACL</name>
<dbReference type="Proteomes" id="UP000053557">
    <property type="component" value="Unassembled WGS sequence"/>
</dbReference>
<protein>
    <recommendedName>
        <fullName evidence="4">Holin</fullName>
    </recommendedName>
</protein>
<keyword evidence="1" id="KW-0812">Transmembrane</keyword>
<keyword evidence="1" id="KW-1133">Transmembrane helix</keyword>
<dbReference type="OrthoDB" id="2376080at2"/>
<accession>A0A117SXL0</accession>
<feature type="transmembrane region" description="Helical" evidence="1">
    <location>
        <begin position="38"/>
        <end position="56"/>
    </location>
</feature>
<evidence type="ECO:0000256" key="1">
    <source>
        <dbReference type="SAM" id="Phobius"/>
    </source>
</evidence>
<feature type="transmembrane region" description="Helical" evidence="1">
    <location>
        <begin position="68"/>
        <end position="85"/>
    </location>
</feature>
<reference evidence="2 3" key="1">
    <citation type="submission" date="2015-12" db="EMBL/GenBank/DDBJ databases">
        <title>Draft genome sequence of Acidibacillus ferrooxidans ITV001, isolated from a chalcopyrite acid mine drainage site in Brazil.</title>
        <authorList>
            <person name="Dall'Agnol H."/>
            <person name="Nancucheo I."/>
            <person name="Johnson B."/>
            <person name="Oliveira R."/>
            <person name="Leite L."/>
            <person name="Pylro V."/>
            <person name="Nunes G.L."/>
            <person name="Tzotzos G."/>
            <person name="Fernandes G.R."/>
            <person name="Dutra J."/>
            <person name="Orellana S.C."/>
            <person name="Oliveira G."/>
        </authorList>
    </citation>
    <scope>NUCLEOTIDE SEQUENCE [LARGE SCALE GENOMIC DNA]</scope>
    <source>
        <strain evidence="3">ITV01</strain>
    </source>
</reference>
<keyword evidence="1" id="KW-0472">Membrane</keyword>
<comment type="caution">
    <text evidence="2">The sequence shown here is derived from an EMBL/GenBank/DDBJ whole genome shotgun (WGS) entry which is preliminary data.</text>
</comment>
<keyword evidence="3" id="KW-1185">Reference proteome</keyword>
<gene>
    <name evidence="2" type="ORF">ATW55_15230</name>
</gene>
<dbReference type="RefSeq" id="WP_067716498.1">
    <property type="nucleotide sequence ID" value="NZ_LPVJ01000040.1"/>
</dbReference>
<dbReference type="AlphaFoldDB" id="A0A117SXL0"/>
<evidence type="ECO:0008006" key="4">
    <source>
        <dbReference type="Google" id="ProtNLM"/>
    </source>
</evidence>
<dbReference type="EMBL" id="LPVJ01000040">
    <property type="protein sequence ID" value="KUO95675.1"/>
    <property type="molecule type" value="Genomic_DNA"/>
</dbReference>